<dbReference type="AlphaFoldDB" id="A0A1N6PMC9"/>
<evidence type="ECO:0000313" key="1">
    <source>
        <dbReference type="EMBL" id="SIQ05413.1"/>
    </source>
</evidence>
<organism evidence="1 2">
    <name type="scientific">Halanaerobium kushneri</name>
    <dbReference type="NCBI Taxonomy" id="56779"/>
    <lineage>
        <taxon>Bacteria</taxon>
        <taxon>Bacillati</taxon>
        <taxon>Bacillota</taxon>
        <taxon>Clostridia</taxon>
        <taxon>Halanaerobiales</taxon>
        <taxon>Halanaerobiaceae</taxon>
        <taxon>Halanaerobium</taxon>
    </lineage>
</organism>
<sequence>MKDKNKTPKLMKIFKKLKKILEPYEASLRLKFDLKEKYELWTDKEVKIAGKNKKEIFFAGVTIQKNYVSFYFMPIYVEPELKQKLDPELLKLLKGKSCFHIKSIDQELENKINDALQKGYKLYQDNEFI</sequence>
<dbReference type="STRING" id="56779.SAMN05421834_101140"/>
<name>A0A1N6PMC9_9FIRM</name>
<gene>
    <name evidence="1" type="ORF">SAMN05421834_101140</name>
</gene>
<dbReference type="EMBL" id="FTNC01000001">
    <property type="protein sequence ID" value="SIQ05413.1"/>
    <property type="molecule type" value="Genomic_DNA"/>
</dbReference>
<evidence type="ECO:0008006" key="3">
    <source>
        <dbReference type="Google" id="ProtNLM"/>
    </source>
</evidence>
<reference evidence="2" key="1">
    <citation type="submission" date="2017-01" db="EMBL/GenBank/DDBJ databases">
        <authorList>
            <person name="Varghese N."/>
            <person name="Submissions S."/>
        </authorList>
    </citation>
    <scope>NUCLEOTIDE SEQUENCE [LARGE SCALE GENOMIC DNA]</scope>
    <source>
        <strain evidence="2">ATCC 700103</strain>
    </source>
</reference>
<evidence type="ECO:0000313" key="2">
    <source>
        <dbReference type="Proteomes" id="UP000185669"/>
    </source>
</evidence>
<accession>A0A1N6PMC9</accession>
<protein>
    <recommendedName>
        <fullName evidence="3">YdhG-like domain-containing protein</fullName>
    </recommendedName>
</protein>
<dbReference type="Proteomes" id="UP000185669">
    <property type="component" value="Unassembled WGS sequence"/>
</dbReference>
<keyword evidence="2" id="KW-1185">Reference proteome</keyword>
<dbReference type="RefSeq" id="WP_076543442.1">
    <property type="nucleotide sequence ID" value="NZ_FTNC01000001.1"/>
</dbReference>
<proteinExistence type="predicted"/>
<dbReference type="OrthoDB" id="6331972at2"/>